<dbReference type="InterPro" id="IPR010979">
    <property type="entry name" value="Ribosomal_uS13-like_H2TH"/>
</dbReference>
<organism evidence="11">
    <name type="scientific">seawater metagenome</name>
    <dbReference type="NCBI Taxonomy" id="1561972"/>
    <lineage>
        <taxon>unclassified sequences</taxon>
        <taxon>metagenomes</taxon>
        <taxon>ecological metagenomes</taxon>
    </lineage>
</organism>
<dbReference type="EMBL" id="CABVLZ010000004">
    <property type="protein sequence ID" value="VVU95237.1"/>
    <property type="molecule type" value="Genomic_DNA"/>
</dbReference>
<keyword evidence="4" id="KW-0378">Hydrolase</keyword>
<dbReference type="Pfam" id="PF06831">
    <property type="entry name" value="H2TH"/>
    <property type="match status" value="1"/>
</dbReference>
<dbReference type="GO" id="GO:0003906">
    <property type="term" value="F:DNA-(apurinic or apyrimidinic site) endonuclease activity"/>
    <property type="evidence" value="ECO:0007669"/>
    <property type="project" value="InterPro"/>
</dbReference>
<sequence length="259" mass="30825">MPEGPEILVNAAFLNKNVKNKNFTRITSNTKSKRELPKKSKVLDIDSYGKIIIIQTKDYYVHVHFGISGWIVEEKPRIYKYILHFGHKNYYLQDRRRFSSIKILDQQNHEREISKLGLDILSAEFTLPNFMEKTLTKKQNICSFLLDQKNFAGLGNYIKNEVLYLSKISPFRTVNQLDNKELELIYKNIKFVSFSNVVDWFDEYELKIPKDIRKLIPKKIKSPYTFYVYEREIDRKGNKVIYSKSHCGRRTFYVKEIQK</sequence>
<dbReference type="InterPro" id="IPR015886">
    <property type="entry name" value="H2TH_FPG"/>
</dbReference>
<dbReference type="GO" id="GO:0008270">
    <property type="term" value="F:zinc ion binding"/>
    <property type="evidence" value="ECO:0007669"/>
    <property type="project" value="InterPro"/>
</dbReference>
<evidence type="ECO:0000256" key="2">
    <source>
        <dbReference type="ARBA" id="ARBA00009409"/>
    </source>
</evidence>
<evidence type="ECO:0000256" key="5">
    <source>
        <dbReference type="ARBA" id="ARBA00023125"/>
    </source>
</evidence>
<evidence type="ECO:0000259" key="10">
    <source>
        <dbReference type="PROSITE" id="PS51068"/>
    </source>
</evidence>
<keyword evidence="8" id="KW-0511">Multifunctional enzyme</keyword>
<evidence type="ECO:0000256" key="1">
    <source>
        <dbReference type="ARBA" id="ARBA00001668"/>
    </source>
</evidence>
<evidence type="ECO:0000256" key="4">
    <source>
        <dbReference type="ARBA" id="ARBA00022801"/>
    </source>
</evidence>
<dbReference type="PANTHER" id="PTHR22993:SF9">
    <property type="entry name" value="FORMAMIDOPYRIMIDINE-DNA GLYCOSYLASE"/>
    <property type="match status" value="1"/>
</dbReference>
<evidence type="ECO:0000256" key="9">
    <source>
        <dbReference type="ARBA" id="ARBA00023295"/>
    </source>
</evidence>
<evidence type="ECO:0000313" key="11">
    <source>
        <dbReference type="EMBL" id="VVU95237.1"/>
    </source>
</evidence>
<dbReference type="SMART" id="SM00898">
    <property type="entry name" value="Fapy_DNA_glyco"/>
    <property type="match status" value="1"/>
</dbReference>
<keyword evidence="7" id="KW-0456">Lyase</keyword>
<reference evidence="11" key="1">
    <citation type="submission" date="2019-09" db="EMBL/GenBank/DDBJ databases">
        <authorList>
            <person name="Needham M D."/>
        </authorList>
    </citation>
    <scope>NUCLEOTIDE SEQUENCE</scope>
</reference>
<keyword evidence="6" id="KW-0234">DNA repair</keyword>
<dbReference type="SMART" id="SM01232">
    <property type="entry name" value="H2TH"/>
    <property type="match status" value="1"/>
</dbReference>
<dbReference type="AlphaFoldDB" id="A0A5E8CJM1"/>
<evidence type="ECO:0000256" key="8">
    <source>
        <dbReference type="ARBA" id="ARBA00023268"/>
    </source>
</evidence>
<gene>
    <name evidence="11" type="ORF">CPAV1605_962</name>
</gene>
<dbReference type="PANTHER" id="PTHR22993">
    <property type="entry name" value="FORMAMIDOPYRIMIDINE-DNA GLYCOSYLASE"/>
    <property type="match status" value="1"/>
</dbReference>
<comment type="similarity">
    <text evidence="2">Belongs to the FPG family.</text>
</comment>
<evidence type="ECO:0000256" key="7">
    <source>
        <dbReference type="ARBA" id="ARBA00023239"/>
    </source>
</evidence>
<evidence type="ECO:0000256" key="3">
    <source>
        <dbReference type="ARBA" id="ARBA00022763"/>
    </source>
</evidence>
<dbReference type="InterPro" id="IPR012319">
    <property type="entry name" value="FPG_cat"/>
</dbReference>
<dbReference type="Gene3D" id="3.20.190.10">
    <property type="entry name" value="MutM-like, N-terminal"/>
    <property type="match status" value="1"/>
</dbReference>
<name>A0A5E8CJM1_9ZZZZ</name>
<dbReference type="GO" id="GO:0003684">
    <property type="term" value="F:damaged DNA binding"/>
    <property type="evidence" value="ECO:0007669"/>
    <property type="project" value="InterPro"/>
</dbReference>
<dbReference type="SUPFAM" id="SSF46946">
    <property type="entry name" value="S13-like H2TH domain"/>
    <property type="match status" value="1"/>
</dbReference>
<dbReference type="GO" id="GO:0008534">
    <property type="term" value="F:oxidized purine nucleobase lesion DNA N-glycosylase activity"/>
    <property type="evidence" value="ECO:0007669"/>
    <property type="project" value="UniProtKB-EC"/>
</dbReference>
<dbReference type="GO" id="GO:0016829">
    <property type="term" value="F:lyase activity"/>
    <property type="evidence" value="ECO:0007669"/>
    <property type="project" value="UniProtKB-KW"/>
</dbReference>
<dbReference type="GO" id="GO:0005634">
    <property type="term" value="C:nucleus"/>
    <property type="evidence" value="ECO:0007669"/>
    <property type="project" value="TreeGrafter"/>
</dbReference>
<evidence type="ECO:0000256" key="6">
    <source>
        <dbReference type="ARBA" id="ARBA00023204"/>
    </source>
</evidence>
<dbReference type="GO" id="GO:0006284">
    <property type="term" value="P:base-excision repair"/>
    <property type="evidence" value="ECO:0007669"/>
    <property type="project" value="InterPro"/>
</dbReference>
<keyword evidence="9" id="KW-0326">Glycosidase</keyword>
<dbReference type="PROSITE" id="PS51068">
    <property type="entry name" value="FPG_CAT"/>
    <property type="match status" value="1"/>
</dbReference>
<dbReference type="SUPFAM" id="SSF81624">
    <property type="entry name" value="N-terminal domain of MutM-like DNA repair proteins"/>
    <property type="match status" value="1"/>
</dbReference>
<keyword evidence="5" id="KW-0238">DNA-binding</keyword>
<feature type="domain" description="Formamidopyrimidine-DNA glycosylase catalytic" evidence="10">
    <location>
        <begin position="2"/>
        <end position="99"/>
    </location>
</feature>
<comment type="catalytic activity">
    <reaction evidence="1">
        <text>Hydrolysis of DNA containing ring-opened 7-methylguanine residues, releasing 2,6-diamino-4-hydroxy-5-(N-methyl)formamidopyrimidine.</text>
        <dbReference type="EC" id="3.2.2.23"/>
    </reaction>
</comment>
<dbReference type="Gene3D" id="1.10.8.50">
    <property type="match status" value="1"/>
</dbReference>
<keyword evidence="3" id="KW-0227">DNA damage</keyword>
<proteinExistence type="inferred from homology"/>
<dbReference type="Pfam" id="PF01149">
    <property type="entry name" value="Fapy_DNA_glyco"/>
    <property type="match status" value="1"/>
</dbReference>
<accession>A0A5E8CJM1</accession>
<protein>
    <submittedName>
        <fullName evidence="11">Formamidopyrimidine-DNA glycosylase H2TH domain</fullName>
    </submittedName>
</protein>
<dbReference type="InterPro" id="IPR035937">
    <property type="entry name" value="FPG_N"/>
</dbReference>